<evidence type="ECO:0000256" key="1">
    <source>
        <dbReference type="ARBA" id="ARBA00022729"/>
    </source>
</evidence>
<sequence length="214" mass="23682">MKTTQISNILKTLTLAACMLVALLPQAQAQHASQRKVHLIIDWQMNAPLSTGFADKISGWGMNLEGAYDVTSHFSAGAFLSFHSNHSYVGRQTISLSPTESLTTDQQRSAFQLPFGATTAYTFCTSSYIRPYVGIKLGTMFARYTTYFGTGGLYDTSWGFYASPEVGLKIYPNLQKNWGFHIAGYYSYATNRTETLTGDIEGQNNVGFRLGILF</sequence>
<reference evidence="4" key="2">
    <citation type="submission" date="2021-04" db="EMBL/GenBank/DDBJ databases">
        <authorList>
            <person name="Gilroy R."/>
        </authorList>
    </citation>
    <scope>NUCLEOTIDE SEQUENCE</scope>
    <source>
        <strain evidence="4">CHK118-2852</strain>
    </source>
</reference>
<dbReference type="AlphaFoldDB" id="A0A9D2H165"/>
<dbReference type="InterPro" id="IPR011250">
    <property type="entry name" value="OMP/PagP_B-barrel"/>
</dbReference>
<comment type="caution">
    <text evidence="4">The sequence shown here is derived from an EMBL/GenBank/DDBJ whole genome shotgun (WGS) entry which is preliminary data.</text>
</comment>
<accession>A0A9D2H165</accession>
<dbReference type="Pfam" id="PF13505">
    <property type="entry name" value="OMP_b-brl"/>
    <property type="match status" value="1"/>
</dbReference>
<reference evidence="4" key="1">
    <citation type="journal article" date="2021" name="PeerJ">
        <title>Extensive microbial diversity within the chicken gut microbiome revealed by metagenomics and culture.</title>
        <authorList>
            <person name="Gilroy R."/>
            <person name="Ravi A."/>
            <person name="Getino M."/>
            <person name="Pursley I."/>
            <person name="Horton D.L."/>
            <person name="Alikhan N.F."/>
            <person name="Baker D."/>
            <person name="Gharbi K."/>
            <person name="Hall N."/>
            <person name="Watson M."/>
            <person name="Adriaenssens E.M."/>
            <person name="Foster-Nyarko E."/>
            <person name="Jarju S."/>
            <person name="Secka A."/>
            <person name="Antonio M."/>
            <person name="Oren A."/>
            <person name="Chaudhuri R.R."/>
            <person name="La Ragione R."/>
            <person name="Hildebrand F."/>
            <person name="Pallen M.J."/>
        </authorList>
    </citation>
    <scope>NUCLEOTIDE SEQUENCE</scope>
    <source>
        <strain evidence="4">CHK118-2852</strain>
    </source>
</reference>
<evidence type="ECO:0000256" key="2">
    <source>
        <dbReference type="SAM" id="SignalP"/>
    </source>
</evidence>
<dbReference type="InterPro" id="IPR027385">
    <property type="entry name" value="Beta-barrel_OMP"/>
</dbReference>
<evidence type="ECO:0000313" key="5">
    <source>
        <dbReference type="Proteomes" id="UP000824108"/>
    </source>
</evidence>
<feature type="chain" id="PRO_5038559265" evidence="2">
    <location>
        <begin position="30"/>
        <end position="214"/>
    </location>
</feature>
<dbReference type="Proteomes" id="UP000824108">
    <property type="component" value="Unassembled WGS sequence"/>
</dbReference>
<protein>
    <submittedName>
        <fullName evidence="4">Porin family protein</fullName>
    </submittedName>
</protein>
<organism evidence="4 5">
    <name type="scientific">Candidatus Bacteroides merdavium</name>
    <dbReference type="NCBI Taxonomy" id="2838472"/>
    <lineage>
        <taxon>Bacteria</taxon>
        <taxon>Pseudomonadati</taxon>
        <taxon>Bacteroidota</taxon>
        <taxon>Bacteroidia</taxon>
        <taxon>Bacteroidales</taxon>
        <taxon>Bacteroidaceae</taxon>
        <taxon>Bacteroides</taxon>
    </lineage>
</organism>
<evidence type="ECO:0000259" key="3">
    <source>
        <dbReference type="Pfam" id="PF13505"/>
    </source>
</evidence>
<dbReference type="Gene3D" id="2.40.160.20">
    <property type="match status" value="1"/>
</dbReference>
<name>A0A9D2H165_9BACE</name>
<dbReference type="EMBL" id="DXAV01000092">
    <property type="protein sequence ID" value="HIZ92711.1"/>
    <property type="molecule type" value="Genomic_DNA"/>
</dbReference>
<feature type="domain" description="Outer membrane protein beta-barrel" evidence="3">
    <location>
        <begin position="17"/>
        <end position="210"/>
    </location>
</feature>
<keyword evidence="1 2" id="KW-0732">Signal</keyword>
<evidence type="ECO:0000313" key="4">
    <source>
        <dbReference type="EMBL" id="HIZ92711.1"/>
    </source>
</evidence>
<proteinExistence type="predicted"/>
<feature type="signal peptide" evidence="2">
    <location>
        <begin position="1"/>
        <end position="29"/>
    </location>
</feature>
<gene>
    <name evidence="4" type="ORF">H9807_11455</name>
</gene>
<dbReference type="SUPFAM" id="SSF56925">
    <property type="entry name" value="OMPA-like"/>
    <property type="match status" value="1"/>
</dbReference>